<evidence type="ECO:0000313" key="2">
    <source>
        <dbReference type="EMBL" id="SFS63474.1"/>
    </source>
</evidence>
<dbReference type="RefSeq" id="WP_093415872.1">
    <property type="nucleotide sequence ID" value="NZ_FOZX01000003.1"/>
</dbReference>
<dbReference type="InterPro" id="IPR032710">
    <property type="entry name" value="NTF2-like_dom_sf"/>
</dbReference>
<dbReference type="STRING" id="95161.SAMN05660874_02164"/>
<protein>
    <recommendedName>
        <fullName evidence="4">SnoaL-like domain-containing protein</fullName>
    </recommendedName>
</protein>
<dbReference type="Gene3D" id="3.10.450.50">
    <property type="match status" value="1"/>
</dbReference>
<proteinExistence type="predicted"/>
<dbReference type="OrthoDB" id="4774268at2"/>
<sequence>MPAYPREELERMVRLWLDENARCERLGDWKPLARLYTEDATYGWNTGPGEDFMTVGREEIRDIALGVEMRGLEGWSYPYQRVLIDEEQGEVIGLWKQVADAKRPDGTPYQVAGIGGSWFRYGGDLMWSWQRDFFDFGNAAHLFLEMIKADVLSPGMKKRMEVAASGEPQPGHYRRGTAPVELW</sequence>
<reference evidence="3" key="1">
    <citation type="submission" date="2016-10" db="EMBL/GenBank/DDBJ databases">
        <authorList>
            <person name="Varghese N."/>
            <person name="Submissions S."/>
        </authorList>
    </citation>
    <scope>NUCLEOTIDE SEQUENCE [LARGE SCALE GENOMIC DNA]</scope>
    <source>
        <strain evidence="3">DSM 44771</strain>
    </source>
</reference>
<dbReference type="Proteomes" id="UP000198852">
    <property type="component" value="Unassembled WGS sequence"/>
</dbReference>
<keyword evidence="3" id="KW-1185">Reference proteome</keyword>
<name>A0A1I6RFN7_9PSEU</name>
<dbReference type="EMBL" id="FOZX01000003">
    <property type="protein sequence ID" value="SFS63474.1"/>
    <property type="molecule type" value="Genomic_DNA"/>
</dbReference>
<evidence type="ECO:0000313" key="3">
    <source>
        <dbReference type="Proteomes" id="UP000198852"/>
    </source>
</evidence>
<accession>A0A1I6RFN7</accession>
<dbReference type="SUPFAM" id="SSF54427">
    <property type="entry name" value="NTF2-like"/>
    <property type="match status" value="1"/>
</dbReference>
<evidence type="ECO:0000256" key="1">
    <source>
        <dbReference type="SAM" id="MobiDB-lite"/>
    </source>
</evidence>
<organism evidence="2 3">
    <name type="scientific">Saccharopolyspora flava</name>
    <dbReference type="NCBI Taxonomy" id="95161"/>
    <lineage>
        <taxon>Bacteria</taxon>
        <taxon>Bacillati</taxon>
        <taxon>Actinomycetota</taxon>
        <taxon>Actinomycetes</taxon>
        <taxon>Pseudonocardiales</taxon>
        <taxon>Pseudonocardiaceae</taxon>
        <taxon>Saccharopolyspora</taxon>
    </lineage>
</organism>
<gene>
    <name evidence="2" type="ORF">SAMN05660874_02164</name>
</gene>
<evidence type="ECO:0008006" key="4">
    <source>
        <dbReference type="Google" id="ProtNLM"/>
    </source>
</evidence>
<dbReference type="AlphaFoldDB" id="A0A1I6RFN7"/>
<feature type="region of interest" description="Disordered" evidence="1">
    <location>
        <begin position="163"/>
        <end position="183"/>
    </location>
</feature>